<evidence type="ECO:0000256" key="1">
    <source>
        <dbReference type="ARBA" id="ARBA00004613"/>
    </source>
</evidence>
<comment type="subcellular location">
    <subcellularLocation>
        <location evidence="1">Secreted</location>
    </subcellularLocation>
</comment>
<dbReference type="GeneTree" id="ENSGT00960000193304"/>
<proteinExistence type="inferred from homology"/>
<organism evidence="6 7">
    <name type="scientific">Pongo abelii</name>
    <name type="common">Sumatran orangutan</name>
    <name type="synonym">Pongo pygmaeus abelii</name>
    <dbReference type="NCBI Taxonomy" id="9601"/>
    <lineage>
        <taxon>Eukaryota</taxon>
        <taxon>Metazoa</taxon>
        <taxon>Chordata</taxon>
        <taxon>Craniata</taxon>
        <taxon>Vertebrata</taxon>
        <taxon>Euteleostomi</taxon>
        <taxon>Mammalia</taxon>
        <taxon>Eutheria</taxon>
        <taxon>Euarchontoglires</taxon>
        <taxon>Primates</taxon>
        <taxon>Haplorrhini</taxon>
        <taxon>Catarrhini</taxon>
        <taxon>Hominidae</taxon>
        <taxon>Pongo</taxon>
    </lineage>
</organism>
<comment type="similarity">
    <text evidence="2">Belongs to the PLAC1 family.</text>
</comment>
<dbReference type="eggNOG" id="ENOG502T3UK">
    <property type="taxonomic scope" value="Eukaryota"/>
</dbReference>
<dbReference type="PANTHER" id="PTHR14380">
    <property type="entry name" value="PLACENTA-SPECIFIC PROTEIN 1"/>
    <property type="match status" value="1"/>
</dbReference>
<gene>
    <name evidence="6" type="primary">OOSP4A</name>
</gene>
<dbReference type="Gene3D" id="2.60.40.3210">
    <property type="entry name" value="Zona pellucida, ZP-N domain"/>
    <property type="match status" value="1"/>
</dbReference>
<accession>H2NDB6</accession>
<name>H2NDB6_PONAB</name>
<evidence type="ECO:0000313" key="7">
    <source>
        <dbReference type="Proteomes" id="UP000001595"/>
    </source>
</evidence>
<evidence type="ECO:0000256" key="4">
    <source>
        <dbReference type="ARBA" id="ARBA00022729"/>
    </source>
</evidence>
<evidence type="ECO:0000256" key="2">
    <source>
        <dbReference type="ARBA" id="ARBA00010071"/>
    </source>
</evidence>
<evidence type="ECO:0000256" key="3">
    <source>
        <dbReference type="ARBA" id="ARBA00022525"/>
    </source>
</evidence>
<dbReference type="Proteomes" id="UP000001595">
    <property type="component" value="Chromosome 11"/>
</dbReference>
<feature type="signal peptide" evidence="5">
    <location>
        <begin position="1"/>
        <end position="19"/>
    </location>
</feature>
<keyword evidence="3" id="KW-0964">Secreted</keyword>
<protein>
    <submittedName>
        <fullName evidence="6">Oocyte secreted protein family member 4A</fullName>
    </submittedName>
</protein>
<dbReference type="OMA" id="QDLSITC"/>
<reference evidence="6 7" key="1">
    <citation type="submission" date="2008-02" db="EMBL/GenBank/DDBJ databases">
        <title>A 6x draft sequence assembly of the Pongo pygmaeus abelii genome.</title>
        <authorList>
            <person name="Wilson R.K."/>
            <person name="Mardis E."/>
        </authorList>
    </citation>
    <scope>NUCLEOTIDE SEQUENCE [LARGE SCALE GENOMIC DNA]</scope>
</reference>
<dbReference type="AlphaFoldDB" id="H2NDB6"/>
<keyword evidence="4 5" id="KW-0732">Signal</keyword>
<dbReference type="InParanoid" id="H2NDB6"/>
<evidence type="ECO:0000313" key="6">
    <source>
        <dbReference type="Ensembl" id="ENSPPYP00000003714.2"/>
    </source>
</evidence>
<evidence type="ECO:0000256" key="5">
    <source>
        <dbReference type="SAM" id="SignalP"/>
    </source>
</evidence>
<reference evidence="6" key="3">
    <citation type="submission" date="2025-09" db="UniProtKB">
        <authorList>
            <consortium name="Ensembl"/>
        </authorList>
    </citation>
    <scope>IDENTIFICATION</scope>
</reference>
<dbReference type="InterPro" id="IPR033222">
    <property type="entry name" value="PLAC1_fam"/>
</dbReference>
<dbReference type="Ensembl" id="ENSPPYT00000003846.2">
    <property type="protein sequence ID" value="ENSPPYP00000003714.2"/>
    <property type="gene ID" value="ENSPPYG00000003223.2"/>
</dbReference>
<dbReference type="HOGENOM" id="CLU_117245_1_0_1"/>
<sequence length="184" mass="21056">MKISCVLGELLLLFKLIHGLQDLSITCSESWLQVKLRRTPLLNDLQPLQNELSLGIGCPVNMVEVDFFGFLYLLTFCGIRVSEHGVGILIECLIVYEPTNFDFNLHIPVSCYVQRRFPIILVMRGRENDSRRECRRSVGQHRSLSHELEDLEIHPRVSYVNSVPLLSYLIVSLPKCKHKAIHSG</sequence>
<reference evidence="6" key="2">
    <citation type="submission" date="2025-08" db="UniProtKB">
        <authorList>
            <consortium name="Ensembl"/>
        </authorList>
    </citation>
    <scope>IDENTIFICATION</scope>
</reference>
<dbReference type="PANTHER" id="PTHR14380:SF11">
    <property type="entry name" value="OOCYTE-SECRETED PROTEIN 4A"/>
    <property type="match status" value="1"/>
</dbReference>
<dbReference type="GO" id="GO:0005576">
    <property type="term" value="C:extracellular region"/>
    <property type="evidence" value="ECO:0007669"/>
    <property type="project" value="UniProtKB-SubCell"/>
</dbReference>
<keyword evidence="7" id="KW-1185">Reference proteome</keyword>
<feature type="chain" id="PRO_5035164398" evidence="5">
    <location>
        <begin position="20"/>
        <end position="184"/>
    </location>
</feature>